<gene>
    <name evidence="6" type="primary">yncA</name>
    <name evidence="6" type="ORF">XINFAN_02511</name>
</gene>
<dbReference type="CDD" id="cd04301">
    <property type="entry name" value="NAT_SF"/>
    <property type="match status" value="1"/>
</dbReference>
<dbReference type="SUPFAM" id="SSF55729">
    <property type="entry name" value="Acyl-CoA N-acyltransferases (Nat)"/>
    <property type="match status" value="1"/>
</dbReference>
<evidence type="ECO:0000313" key="7">
    <source>
        <dbReference type="Proteomes" id="UP000277498"/>
    </source>
</evidence>
<dbReference type="InterPro" id="IPR016181">
    <property type="entry name" value="Acyl_CoA_acyltransferase"/>
</dbReference>
<dbReference type="OrthoDB" id="5459937at2"/>
<keyword evidence="2 6" id="KW-0012">Acyltransferase</keyword>
<sequence>MSAILRDAGPADAAAIAAICNHAVRHTTAIWNDTLVDEANRRDWLMARQAAGFPVLVADLGGEVAGYASYGPWRAFDGYRLTVEHSVYVGEAFRGRGHARALMQALIARARAAGLHVMVAGIEAGNAASVALHQSLGFTGDQVMREVGQKFGRWLDLRFMELRLDERPSP</sequence>
<keyword evidence="1 6" id="KW-0808">Transferase</keyword>
<evidence type="ECO:0000259" key="5">
    <source>
        <dbReference type="PROSITE" id="PS51186"/>
    </source>
</evidence>
<dbReference type="RefSeq" id="WP_124087253.1">
    <property type="nucleotide sequence ID" value="NZ_UXAW01000075.1"/>
</dbReference>
<dbReference type="EMBL" id="UXAW01000075">
    <property type="protein sequence ID" value="VDC30271.1"/>
    <property type="molecule type" value="Genomic_DNA"/>
</dbReference>
<dbReference type="GO" id="GO:0016747">
    <property type="term" value="F:acyltransferase activity, transferring groups other than amino-acyl groups"/>
    <property type="evidence" value="ECO:0007669"/>
    <property type="project" value="InterPro"/>
</dbReference>
<dbReference type="FunFam" id="3.40.630.30:FF:000026">
    <property type="entry name" value="Phosphinothricin acetyltransferase"/>
    <property type="match status" value="1"/>
</dbReference>
<dbReference type="AlphaFoldDB" id="A0A3P5XQS1"/>
<evidence type="ECO:0000256" key="4">
    <source>
        <dbReference type="ARBA" id="ARBA00051334"/>
    </source>
</evidence>
<comment type="catalytic activity">
    <reaction evidence="3">
        <text>L-methionine sulfoximine + acetyl-CoA = N-acetyl-L-methionine sulfoximine + CoA + H(+)</text>
        <dbReference type="Rhea" id="RHEA:47660"/>
        <dbReference type="ChEBI" id="CHEBI:15378"/>
        <dbReference type="ChEBI" id="CHEBI:57287"/>
        <dbReference type="ChEBI" id="CHEBI:57288"/>
        <dbReference type="ChEBI" id="CHEBI:87826"/>
        <dbReference type="ChEBI" id="CHEBI:87827"/>
    </reaction>
</comment>
<evidence type="ECO:0000256" key="3">
    <source>
        <dbReference type="ARBA" id="ARBA00050603"/>
    </source>
</evidence>
<dbReference type="EC" id="2.3.1.-" evidence="6"/>
<proteinExistence type="predicted"/>
<evidence type="ECO:0000256" key="2">
    <source>
        <dbReference type="ARBA" id="ARBA00023315"/>
    </source>
</evidence>
<dbReference type="Gene3D" id="3.40.630.30">
    <property type="match status" value="1"/>
</dbReference>
<accession>A0A3P5XQS1</accession>
<protein>
    <submittedName>
        <fullName evidence="6">N-acyltransferase YncA</fullName>
        <ecNumber evidence="6">2.3.1.-</ecNumber>
    </submittedName>
</protein>
<dbReference type="PANTHER" id="PTHR43072:SF23">
    <property type="entry name" value="UPF0039 PROTEIN C11D3.02C"/>
    <property type="match status" value="1"/>
</dbReference>
<dbReference type="Proteomes" id="UP000277498">
    <property type="component" value="Unassembled WGS sequence"/>
</dbReference>
<reference evidence="6 7" key="1">
    <citation type="submission" date="2018-11" db="EMBL/GenBank/DDBJ databases">
        <authorList>
            <person name="Criscuolo A."/>
        </authorList>
    </citation>
    <scope>NUCLEOTIDE SEQUENCE [LARGE SCALE GENOMIC DNA]</scope>
    <source>
        <strain evidence="6">ACIP111625</strain>
    </source>
</reference>
<name>A0A3P5XQS1_9RHOB</name>
<organism evidence="6 7">
    <name type="scientific">Pseudogemmobacter humi</name>
    <dbReference type="NCBI Taxonomy" id="2483812"/>
    <lineage>
        <taxon>Bacteria</taxon>
        <taxon>Pseudomonadati</taxon>
        <taxon>Pseudomonadota</taxon>
        <taxon>Alphaproteobacteria</taxon>
        <taxon>Rhodobacterales</taxon>
        <taxon>Paracoccaceae</taxon>
        <taxon>Pseudogemmobacter</taxon>
    </lineage>
</organism>
<evidence type="ECO:0000313" key="6">
    <source>
        <dbReference type="EMBL" id="VDC30271.1"/>
    </source>
</evidence>
<dbReference type="InterPro" id="IPR000182">
    <property type="entry name" value="GNAT_dom"/>
</dbReference>
<dbReference type="Pfam" id="PF00583">
    <property type="entry name" value="Acetyltransf_1"/>
    <property type="match status" value="1"/>
</dbReference>
<dbReference type="PROSITE" id="PS51186">
    <property type="entry name" value="GNAT"/>
    <property type="match status" value="1"/>
</dbReference>
<feature type="domain" description="N-acetyltransferase" evidence="5">
    <location>
        <begin position="3"/>
        <end position="165"/>
    </location>
</feature>
<keyword evidence="7" id="KW-1185">Reference proteome</keyword>
<comment type="catalytic activity">
    <reaction evidence="4">
        <text>L-methionine sulfone + acetyl-CoA = N-acetyl-L-methionine sulfone + CoA + H(+)</text>
        <dbReference type="Rhea" id="RHEA:47656"/>
        <dbReference type="ChEBI" id="CHEBI:15378"/>
        <dbReference type="ChEBI" id="CHEBI:57287"/>
        <dbReference type="ChEBI" id="CHEBI:57288"/>
        <dbReference type="ChEBI" id="CHEBI:87824"/>
        <dbReference type="ChEBI" id="CHEBI:87825"/>
    </reaction>
</comment>
<dbReference type="PANTHER" id="PTHR43072">
    <property type="entry name" value="N-ACETYLTRANSFERASE"/>
    <property type="match status" value="1"/>
</dbReference>
<evidence type="ECO:0000256" key="1">
    <source>
        <dbReference type="ARBA" id="ARBA00022679"/>
    </source>
</evidence>